<evidence type="ECO:0000256" key="2">
    <source>
        <dbReference type="SAM" id="SignalP"/>
    </source>
</evidence>
<dbReference type="SUPFAM" id="SSF56112">
    <property type="entry name" value="Protein kinase-like (PK-like)"/>
    <property type="match status" value="1"/>
</dbReference>
<gene>
    <name evidence="4" type="ORF">OAUR00152_LOCUS25697</name>
</gene>
<keyword evidence="2" id="KW-0732">Signal</keyword>
<dbReference type="CDD" id="cd05121">
    <property type="entry name" value="ABC1_ADCK3-like"/>
    <property type="match status" value="1"/>
</dbReference>
<feature type="signal peptide" evidence="2">
    <location>
        <begin position="1"/>
        <end position="20"/>
    </location>
</feature>
<evidence type="ECO:0000259" key="3">
    <source>
        <dbReference type="Pfam" id="PF03109"/>
    </source>
</evidence>
<organism evidence="4">
    <name type="scientific">Odontella aurita</name>
    <dbReference type="NCBI Taxonomy" id="265563"/>
    <lineage>
        <taxon>Eukaryota</taxon>
        <taxon>Sar</taxon>
        <taxon>Stramenopiles</taxon>
        <taxon>Ochrophyta</taxon>
        <taxon>Bacillariophyta</taxon>
        <taxon>Mediophyceae</taxon>
        <taxon>Biddulphiophycidae</taxon>
        <taxon>Eupodiscales</taxon>
        <taxon>Odontellaceae</taxon>
        <taxon>Odontella</taxon>
    </lineage>
</organism>
<dbReference type="AlphaFoldDB" id="A0A7S4N1B0"/>
<feature type="chain" id="PRO_5031564842" description="ABC1 atypical kinase-like domain-containing protein" evidence="2">
    <location>
        <begin position="21"/>
        <end position="740"/>
    </location>
</feature>
<dbReference type="PANTHER" id="PTHR10566">
    <property type="entry name" value="CHAPERONE-ACTIVITY OF BC1 COMPLEX CABC1 -RELATED"/>
    <property type="match status" value="1"/>
</dbReference>
<feature type="domain" description="ABC1 atypical kinase-like" evidence="3">
    <location>
        <begin position="248"/>
        <end position="483"/>
    </location>
</feature>
<proteinExistence type="inferred from homology"/>
<evidence type="ECO:0000256" key="1">
    <source>
        <dbReference type="ARBA" id="ARBA00009670"/>
    </source>
</evidence>
<dbReference type="InterPro" id="IPR050154">
    <property type="entry name" value="UbiB_kinase"/>
</dbReference>
<dbReference type="PANTHER" id="PTHR10566:SF113">
    <property type="entry name" value="PROTEIN ACTIVITY OF BC1 COMPLEX KINASE 7, CHLOROPLASTIC"/>
    <property type="match status" value="1"/>
</dbReference>
<reference evidence="4" key="1">
    <citation type="submission" date="2021-01" db="EMBL/GenBank/DDBJ databases">
        <authorList>
            <person name="Corre E."/>
            <person name="Pelletier E."/>
            <person name="Niang G."/>
            <person name="Scheremetjew M."/>
            <person name="Finn R."/>
            <person name="Kale V."/>
            <person name="Holt S."/>
            <person name="Cochrane G."/>
            <person name="Meng A."/>
            <person name="Brown T."/>
            <person name="Cohen L."/>
        </authorList>
    </citation>
    <scope>NUCLEOTIDE SEQUENCE</scope>
    <source>
        <strain evidence="4">Isolate 1302-5</strain>
    </source>
</reference>
<sequence length="740" mass="81358">MRVPASTLLCVTSALRVSQGFVVQKSGAGVLVPPASEGSSRHGPSRPSVLVAMATVAEKEELESLREIDEKALFEAIEAESELMVEELMDEECPIDDEICTDMGKFALARDKLKGVISRTLGMVRTGDATGVEVSASDDIFGESVIDEVPLGEFLEKGWEKRGNSSSLRRNAEVWKFTLNSVFKVLGARKLRKKGATEEEISAAKIEAGEFIRDGCLKLGPSFVKLAQVASTRTDVLPEEIIDALKTLQDDVPGFSGTRAKDIVTKELGKPCDDVFTDFSVEPIAAASLGQVHTAYYKGKQVAVKVQRAGLKELFDVDLKNLRKLAELLDKFDPKTDGADRDWVSIYEESARLLYLEIDYLNEAANTERFAKDFSDIPWVRVPEVLGEVSTPRVLTMEYVESFKLTNLKKIDDLGLDRELLSKRVADAFLRQIIETGYFHCDPHPGNMCCDNDGNLVFYDYGMMDELRPNVRSGFRTFCTALFAGGPMVDDLTLAKNAKTLVDGVEEAGVLARGADRLAVEKLARFFMRAFKDNQLGKSGGSGVKQTVGVDLQTLTESDVFRFPSTFTFVSRSFASIEGIGKGLDSKFDVGKLAQPFIEKFTDTQKGYSSESEKKLNVFAKATGLNLEDINTAITSPKKISYVEETLRAMEEGTLKIRVRSLENEKALERMCLTQGRERNILLLSVMLNLAGLAGGPILKIGSLAGAGFFGLQAFTANAKISKFDKTQAKFVQTKFEGEE</sequence>
<name>A0A7S4N1B0_9STRA</name>
<accession>A0A7S4N1B0</accession>
<dbReference type="EMBL" id="HBKQ01037234">
    <property type="protein sequence ID" value="CAE2258927.1"/>
    <property type="molecule type" value="Transcribed_RNA"/>
</dbReference>
<protein>
    <recommendedName>
        <fullName evidence="3">ABC1 atypical kinase-like domain-containing protein</fullName>
    </recommendedName>
</protein>
<dbReference type="InterPro" id="IPR011009">
    <property type="entry name" value="Kinase-like_dom_sf"/>
</dbReference>
<evidence type="ECO:0000313" key="4">
    <source>
        <dbReference type="EMBL" id="CAE2258927.1"/>
    </source>
</evidence>
<dbReference type="InterPro" id="IPR004147">
    <property type="entry name" value="ABC1_dom"/>
</dbReference>
<comment type="similarity">
    <text evidence="1">Belongs to the protein kinase superfamily. ADCK protein kinase family.</text>
</comment>
<dbReference type="Pfam" id="PF03109">
    <property type="entry name" value="ABC1"/>
    <property type="match status" value="1"/>
</dbReference>